<sequence length="102" mass="11298">MGQARAFDVKGNERNKDLDFSGDLAMFADSSVDLQELRLSLKKNAANTQAEDPTRKPICYKIDELVNYRNGDIVVGSNRCRIGSLCVPTLALNLTSSKNQYV</sequence>
<protein>
    <submittedName>
        <fullName evidence="1">Uncharacterized protein</fullName>
    </submittedName>
</protein>
<dbReference type="Proteomes" id="UP001642483">
    <property type="component" value="Unassembled WGS sequence"/>
</dbReference>
<proteinExistence type="predicted"/>
<dbReference type="EMBL" id="CAWYQH010000108">
    <property type="protein sequence ID" value="CAK8688437.1"/>
    <property type="molecule type" value="Genomic_DNA"/>
</dbReference>
<keyword evidence="2" id="KW-1185">Reference proteome</keyword>
<comment type="caution">
    <text evidence="1">The sequence shown here is derived from an EMBL/GenBank/DDBJ whole genome shotgun (WGS) entry which is preliminary data.</text>
</comment>
<name>A0ABP0GAW4_CLALP</name>
<reference evidence="1 2" key="1">
    <citation type="submission" date="2024-02" db="EMBL/GenBank/DDBJ databases">
        <authorList>
            <person name="Daric V."/>
            <person name="Darras S."/>
        </authorList>
    </citation>
    <scope>NUCLEOTIDE SEQUENCE [LARGE SCALE GENOMIC DNA]</scope>
</reference>
<gene>
    <name evidence="1" type="ORF">CVLEPA_LOCUS20456</name>
</gene>
<evidence type="ECO:0000313" key="2">
    <source>
        <dbReference type="Proteomes" id="UP001642483"/>
    </source>
</evidence>
<evidence type="ECO:0000313" key="1">
    <source>
        <dbReference type="EMBL" id="CAK8688437.1"/>
    </source>
</evidence>
<accession>A0ABP0GAW4</accession>
<organism evidence="1 2">
    <name type="scientific">Clavelina lepadiformis</name>
    <name type="common">Light-bulb sea squirt</name>
    <name type="synonym">Ascidia lepadiformis</name>
    <dbReference type="NCBI Taxonomy" id="159417"/>
    <lineage>
        <taxon>Eukaryota</taxon>
        <taxon>Metazoa</taxon>
        <taxon>Chordata</taxon>
        <taxon>Tunicata</taxon>
        <taxon>Ascidiacea</taxon>
        <taxon>Aplousobranchia</taxon>
        <taxon>Clavelinidae</taxon>
        <taxon>Clavelina</taxon>
    </lineage>
</organism>